<sequence length="395" mass="40660">MTQFRYISVGPDGTRKSGRLDAPGEADARRLISANGDLLVDLQDVSKRTWFRLERRTDVPPAAAAEFALELSGLLRAGAPMRRALDIQSGGAGPTAKLAGAVLAHVENGGSLSEGLRQAGGSAVMLAEFAAAGEAGAGLDTLMESGGRFLKARIEAISRIRNALAYPLFIALLGLVAVSVITIYVAPALAPTLKGTGQGGFVIWLAGLGAWTQAHISWLAAGLATCVLVTSLILGRASVRRRLAAGLWSLPILGPIARDLDVGQSCDVLSALLAAGRPLESALRFAAAVSGPHLASVYDTIGQNIRDGQVAGAAFAAAAGLPPEVRRLALLGEKSSAFASAMRQAGQICHDRALRRIDRFAALVGPVLVIGMGAAIALLMLSILGTLSGIGDSVL</sequence>
<evidence type="ECO:0000256" key="7">
    <source>
        <dbReference type="SAM" id="Phobius"/>
    </source>
</evidence>
<protein>
    <submittedName>
        <fullName evidence="9">Type II secretion system protein F</fullName>
    </submittedName>
</protein>
<keyword evidence="10" id="KW-1185">Reference proteome</keyword>
<dbReference type="PANTHER" id="PTHR30012:SF0">
    <property type="entry name" value="TYPE II SECRETION SYSTEM PROTEIN F-RELATED"/>
    <property type="match status" value="1"/>
</dbReference>
<keyword evidence="4 7" id="KW-0812">Transmembrane</keyword>
<name>A0A059FXR7_9PROT</name>
<feature type="transmembrane region" description="Helical" evidence="7">
    <location>
        <begin position="215"/>
        <end position="234"/>
    </location>
</feature>
<evidence type="ECO:0000313" key="9">
    <source>
        <dbReference type="EMBL" id="KCZ95301.1"/>
    </source>
</evidence>
<dbReference type="PATRIC" id="fig|1280951.3.peg.1318"/>
<organism evidence="9 10">
    <name type="scientific">Hyphomonas hirschiana VP5</name>
    <dbReference type="NCBI Taxonomy" id="1280951"/>
    <lineage>
        <taxon>Bacteria</taxon>
        <taxon>Pseudomonadati</taxon>
        <taxon>Pseudomonadota</taxon>
        <taxon>Alphaproteobacteria</taxon>
        <taxon>Hyphomonadales</taxon>
        <taxon>Hyphomonadaceae</taxon>
        <taxon>Hyphomonas</taxon>
    </lineage>
</organism>
<feature type="domain" description="Type II secretion system protein GspF" evidence="8">
    <location>
        <begin position="67"/>
        <end position="187"/>
    </location>
</feature>
<dbReference type="EMBL" id="ARYI01000004">
    <property type="protein sequence ID" value="KCZ95301.1"/>
    <property type="molecule type" value="Genomic_DNA"/>
</dbReference>
<accession>A0A059FXR7</accession>
<feature type="transmembrane region" description="Helical" evidence="7">
    <location>
        <begin position="163"/>
        <end position="186"/>
    </location>
</feature>
<dbReference type="GO" id="GO:0005886">
    <property type="term" value="C:plasma membrane"/>
    <property type="evidence" value="ECO:0007669"/>
    <property type="project" value="UniProtKB-SubCell"/>
</dbReference>
<dbReference type="Pfam" id="PF00482">
    <property type="entry name" value="T2SSF"/>
    <property type="match status" value="2"/>
</dbReference>
<dbReference type="Gene3D" id="1.20.81.30">
    <property type="entry name" value="Type II secretion system (T2SS), domain F"/>
    <property type="match status" value="2"/>
</dbReference>
<keyword evidence="5 7" id="KW-1133">Transmembrane helix</keyword>
<keyword evidence="3" id="KW-1003">Cell membrane</keyword>
<evidence type="ECO:0000256" key="1">
    <source>
        <dbReference type="ARBA" id="ARBA00004651"/>
    </source>
</evidence>
<feature type="transmembrane region" description="Helical" evidence="7">
    <location>
        <begin position="360"/>
        <end position="385"/>
    </location>
</feature>
<dbReference type="Proteomes" id="UP000025061">
    <property type="component" value="Unassembled WGS sequence"/>
</dbReference>
<evidence type="ECO:0000259" key="8">
    <source>
        <dbReference type="Pfam" id="PF00482"/>
    </source>
</evidence>
<keyword evidence="6 7" id="KW-0472">Membrane</keyword>
<comment type="caution">
    <text evidence="9">The sequence shown here is derived from an EMBL/GenBank/DDBJ whole genome shotgun (WGS) entry which is preliminary data.</text>
</comment>
<dbReference type="RefSeq" id="WP_011647510.1">
    <property type="nucleotide sequence ID" value="NZ_ARYI01000004.1"/>
</dbReference>
<dbReference type="InterPro" id="IPR003004">
    <property type="entry name" value="GspF/PilC"/>
</dbReference>
<comment type="subcellular location">
    <subcellularLocation>
        <location evidence="1">Cell membrane</location>
        <topology evidence="1">Multi-pass membrane protein</topology>
    </subcellularLocation>
</comment>
<dbReference type="InterPro" id="IPR042094">
    <property type="entry name" value="T2SS_GspF_sf"/>
</dbReference>
<evidence type="ECO:0000256" key="3">
    <source>
        <dbReference type="ARBA" id="ARBA00022475"/>
    </source>
</evidence>
<evidence type="ECO:0000256" key="4">
    <source>
        <dbReference type="ARBA" id="ARBA00022692"/>
    </source>
</evidence>
<dbReference type="OrthoDB" id="9805682at2"/>
<dbReference type="AlphaFoldDB" id="A0A059FXR7"/>
<feature type="domain" description="Type II secretion system protein GspF" evidence="8">
    <location>
        <begin position="266"/>
        <end position="384"/>
    </location>
</feature>
<evidence type="ECO:0000256" key="6">
    <source>
        <dbReference type="ARBA" id="ARBA00023136"/>
    </source>
</evidence>
<dbReference type="PANTHER" id="PTHR30012">
    <property type="entry name" value="GENERAL SECRETION PATHWAY PROTEIN"/>
    <property type="match status" value="1"/>
</dbReference>
<comment type="similarity">
    <text evidence="2">Belongs to the GSP F family.</text>
</comment>
<dbReference type="PRINTS" id="PR00812">
    <property type="entry name" value="BCTERIALGSPF"/>
</dbReference>
<evidence type="ECO:0000256" key="2">
    <source>
        <dbReference type="ARBA" id="ARBA00005745"/>
    </source>
</evidence>
<dbReference type="InterPro" id="IPR018076">
    <property type="entry name" value="T2SS_GspF_dom"/>
</dbReference>
<evidence type="ECO:0000256" key="5">
    <source>
        <dbReference type="ARBA" id="ARBA00022989"/>
    </source>
</evidence>
<reference evidence="9 10" key="1">
    <citation type="submission" date="2013-04" db="EMBL/GenBank/DDBJ databases">
        <title>Hyphomonas hirschiana VP5 Genome Sequencing.</title>
        <authorList>
            <person name="Lai Q."/>
            <person name="Shao Z."/>
        </authorList>
    </citation>
    <scope>NUCLEOTIDE SEQUENCE [LARGE SCALE GENOMIC DNA]</scope>
    <source>
        <strain evidence="9 10">VP5</strain>
    </source>
</reference>
<evidence type="ECO:0000313" key="10">
    <source>
        <dbReference type="Proteomes" id="UP000025061"/>
    </source>
</evidence>
<gene>
    <name evidence="9" type="ORF">HHI_06509</name>
</gene>
<proteinExistence type="inferred from homology"/>